<name>A0A0E0MML5_ORYPU</name>
<reference evidence="1" key="1">
    <citation type="submission" date="2015-04" db="UniProtKB">
        <authorList>
            <consortium name="EnsemblPlants"/>
        </authorList>
    </citation>
    <scope>IDENTIFICATION</scope>
</reference>
<dbReference type="AlphaFoldDB" id="A0A0E0MML5"/>
<dbReference type="HOGENOM" id="CLU_2007649_0_0_1"/>
<keyword evidence="2" id="KW-1185">Reference proteome</keyword>
<dbReference type="Proteomes" id="UP000026962">
    <property type="component" value="Chromosome 12"/>
</dbReference>
<reference evidence="1" key="2">
    <citation type="submission" date="2018-05" db="EMBL/GenBank/DDBJ databases">
        <title>OpunRS2 (Oryza punctata Reference Sequence Version 2).</title>
        <authorList>
            <person name="Zhang J."/>
            <person name="Kudrna D."/>
            <person name="Lee S."/>
            <person name="Talag J."/>
            <person name="Welchert J."/>
            <person name="Wing R.A."/>
        </authorList>
    </citation>
    <scope>NUCLEOTIDE SEQUENCE [LARGE SCALE GENOMIC DNA]</scope>
</reference>
<protein>
    <submittedName>
        <fullName evidence="1">Uncharacterized protein</fullName>
    </submittedName>
</protein>
<dbReference type="EnsemblPlants" id="OPUNC12G11350.1">
    <property type="protein sequence ID" value="OPUNC12G11350.1"/>
    <property type="gene ID" value="OPUNC12G11350"/>
</dbReference>
<proteinExistence type="predicted"/>
<evidence type="ECO:0000313" key="1">
    <source>
        <dbReference type="EnsemblPlants" id="OPUNC12G11350.1"/>
    </source>
</evidence>
<sequence length="124" mass="13875">MTAYTPTIYFFNMHFYKITSFNLQPELLQPELDLMADPNEGTIFDIINQGSQYVGNEEIDDGSQFLNLECEEEQVNTGELITWSPSSQSPPLPLLARRPIPSSLMNHPNLSGNFLTGTIPPGLL</sequence>
<organism evidence="1">
    <name type="scientific">Oryza punctata</name>
    <name type="common">Red rice</name>
    <dbReference type="NCBI Taxonomy" id="4537"/>
    <lineage>
        <taxon>Eukaryota</taxon>
        <taxon>Viridiplantae</taxon>
        <taxon>Streptophyta</taxon>
        <taxon>Embryophyta</taxon>
        <taxon>Tracheophyta</taxon>
        <taxon>Spermatophyta</taxon>
        <taxon>Magnoliopsida</taxon>
        <taxon>Liliopsida</taxon>
        <taxon>Poales</taxon>
        <taxon>Poaceae</taxon>
        <taxon>BOP clade</taxon>
        <taxon>Oryzoideae</taxon>
        <taxon>Oryzeae</taxon>
        <taxon>Oryzinae</taxon>
        <taxon>Oryza</taxon>
    </lineage>
</organism>
<accession>A0A0E0MML5</accession>
<dbReference type="Gramene" id="OPUNC12G11350.1">
    <property type="protein sequence ID" value="OPUNC12G11350.1"/>
    <property type="gene ID" value="OPUNC12G11350"/>
</dbReference>
<evidence type="ECO:0000313" key="2">
    <source>
        <dbReference type="Proteomes" id="UP000026962"/>
    </source>
</evidence>